<dbReference type="HOGENOM" id="CLU_660112_0_0_2"/>
<name>A8MD32_CALMQ</name>
<dbReference type="SUPFAM" id="SSF56014">
    <property type="entry name" value="Nitrite and sulphite reductase 4Fe-4S domain-like"/>
    <property type="match status" value="1"/>
</dbReference>
<dbReference type="GO" id="GO:0046872">
    <property type="term" value="F:metal ion binding"/>
    <property type="evidence" value="ECO:0007669"/>
    <property type="project" value="UniProtKB-KW"/>
</dbReference>
<dbReference type="AlphaFoldDB" id="A8MD32"/>
<dbReference type="InterPro" id="IPR045854">
    <property type="entry name" value="NO2/SO3_Rdtase_4Fe4S_sf"/>
</dbReference>
<dbReference type="OrthoDB" id="15347at2157"/>
<keyword evidence="5" id="KW-0560">Oxidoreductase</keyword>
<dbReference type="GO" id="GO:0020037">
    <property type="term" value="F:heme binding"/>
    <property type="evidence" value="ECO:0007669"/>
    <property type="project" value="InterPro"/>
</dbReference>
<dbReference type="Proteomes" id="UP000001137">
    <property type="component" value="Chromosome"/>
</dbReference>
<proteinExistence type="predicted"/>
<dbReference type="GO" id="GO:0016491">
    <property type="term" value="F:oxidoreductase activity"/>
    <property type="evidence" value="ECO:0007669"/>
    <property type="project" value="UniProtKB-KW"/>
</dbReference>
<dbReference type="SUPFAM" id="SSF55124">
    <property type="entry name" value="Nitrite/Sulfite reductase N-terminal domain-like"/>
    <property type="match status" value="1"/>
</dbReference>
<keyword evidence="6" id="KW-1185">Reference proteome</keyword>
<evidence type="ECO:0000259" key="4">
    <source>
        <dbReference type="Pfam" id="PF01077"/>
    </source>
</evidence>
<dbReference type="RefSeq" id="WP_012185907.1">
    <property type="nucleotide sequence ID" value="NC_009954.1"/>
</dbReference>
<keyword evidence="1" id="KW-0479">Metal-binding</keyword>
<dbReference type="SUPFAM" id="SSF54862">
    <property type="entry name" value="4Fe-4S ferredoxins"/>
    <property type="match status" value="1"/>
</dbReference>
<dbReference type="InterPro" id="IPR036136">
    <property type="entry name" value="Nit/Sulf_reduc_fer-like_dom_sf"/>
</dbReference>
<dbReference type="STRING" id="397948.Cmaq_0853"/>
<organism evidence="5 6">
    <name type="scientific">Caldivirga maquilingensis (strain ATCC 700844 / DSM 13496 / JCM 10307 / IC-167)</name>
    <dbReference type="NCBI Taxonomy" id="397948"/>
    <lineage>
        <taxon>Archaea</taxon>
        <taxon>Thermoproteota</taxon>
        <taxon>Thermoprotei</taxon>
        <taxon>Thermoproteales</taxon>
        <taxon>Thermoproteaceae</taxon>
        <taxon>Caldivirga</taxon>
    </lineage>
</organism>
<dbReference type="Pfam" id="PF01077">
    <property type="entry name" value="NIR_SIR"/>
    <property type="match status" value="1"/>
</dbReference>
<keyword evidence="2" id="KW-0408">Iron</keyword>
<gene>
    <name evidence="5" type="ordered locus">Cmaq_0853</name>
</gene>
<dbReference type="Gene3D" id="3.30.413.10">
    <property type="entry name" value="Sulfite Reductase Hemoprotein, domain 1"/>
    <property type="match status" value="1"/>
</dbReference>
<reference evidence="5 6" key="1">
    <citation type="submission" date="2007-10" db="EMBL/GenBank/DDBJ databases">
        <title>Complete sequence of Caldivirga maquilingensis IC-167.</title>
        <authorList>
            <consortium name="US DOE Joint Genome Institute"/>
            <person name="Copeland A."/>
            <person name="Lucas S."/>
            <person name="Lapidus A."/>
            <person name="Barry K."/>
            <person name="Glavina del Rio T."/>
            <person name="Dalin E."/>
            <person name="Tice H."/>
            <person name="Pitluck S."/>
            <person name="Saunders E."/>
            <person name="Brettin T."/>
            <person name="Bruce D."/>
            <person name="Detter J.C."/>
            <person name="Han C."/>
            <person name="Schmutz J."/>
            <person name="Larimer F."/>
            <person name="Land M."/>
            <person name="Hauser L."/>
            <person name="Kyrpides N."/>
            <person name="Ivanova N."/>
            <person name="Biddle J.F."/>
            <person name="Zhang Z."/>
            <person name="Fitz-Gibbon S.T."/>
            <person name="Lowe T.M."/>
            <person name="Saltikov C."/>
            <person name="House C.H."/>
            <person name="Richardson P."/>
        </authorList>
    </citation>
    <scope>NUCLEOTIDE SEQUENCE [LARGE SCALE GENOMIC DNA]</scope>
    <source>
        <strain evidence="6">ATCC 700844 / DSM 13496 / JCM 10307 / IC-167</strain>
    </source>
</reference>
<dbReference type="KEGG" id="cma:Cmaq_0853"/>
<evidence type="ECO:0000256" key="3">
    <source>
        <dbReference type="ARBA" id="ARBA00023014"/>
    </source>
</evidence>
<evidence type="ECO:0000313" key="5">
    <source>
        <dbReference type="EMBL" id="ABW01688.1"/>
    </source>
</evidence>
<sequence>MASEELPIDPSLWPEPPPKEKVEEYLAELEKGPWPSHVTELKKTKYPVYIYGMGLVAGVTPWATSAAKAPGIYSGVLSRMSHPWTRINPPIFEDHARVLIPSAQVFTTTLLRFLIEASRRYGWGLMQFIGGTGDVVLNVVREKLIELDVFLRRIGLDIGGSGDVMRNTVSCPGPLLCPYAIYDTLKARDFTYSCLIDWATYPQFPYKIKFKYSGCPIDCLKAQARADYVVIGTWRGAPDIDNERLKQWIEEGGDVEELVKSCPTGAISWDGSRLNIDGSKCVKCMECIRRTYPAIKPGREKGLTVLVGGTIKSRTGPKLAKVLIPFIPLPSPDKLEEALMTMFQVIRDRIVPKWDEEGWRRERIGDTLIRVTWHRFLSDFAKFDPDLAAKITKAKPTEPYYTYGITFFNMSEEQKKKYLEDLEKAMESWQ</sequence>
<accession>A8MD32</accession>
<dbReference type="EC" id="1.8.99.3" evidence="5"/>
<dbReference type="eggNOG" id="arCOG02057">
    <property type="taxonomic scope" value="Archaea"/>
</dbReference>
<dbReference type="GO" id="GO:0051536">
    <property type="term" value="F:iron-sulfur cluster binding"/>
    <property type="evidence" value="ECO:0007669"/>
    <property type="project" value="UniProtKB-KW"/>
</dbReference>
<feature type="domain" description="Nitrite/sulphite reductase 4Fe-4S" evidence="4">
    <location>
        <begin position="161"/>
        <end position="378"/>
    </location>
</feature>
<dbReference type="EMBL" id="CP000852">
    <property type="protein sequence ID" value="ABW01688.1"/>
    <property type="molecule type" value="Genomic_DNA"/>
</dbReference>
<evidence type="ECO:0000313" key="6">
    <source>
        <dbReference type="Proteomes" id="UP000001137"/>
    </source>
</evidence>
<dbReference type="InterPro" id="IPR006067">
    <property type="entry name" value="NO2/SO3_Rdtase_4Fe4S_dom"/>
</dbReference>
<evidence type="ECO:0000256" key="2">
    <source>
        <dbReference type="ARBA" id="ARBA00023004"/>
    </source>
</evidence>
<evidence type="ECO:0000256" key="1">
    <source>
        <dbReference type="ARBA" id="ARBA00022723"/>
    </source>
</evidence>
<dbReference type="GeneID" id="5709520"/>
<protein>
    <submittedName>
        <fullName evidence="5">Hydrogensulfite reductase</fullName>
        <ecNumber evidence="5">1.8.99.3</ecNumber>
    </submittedName>
</protein>
<dbReference type="Gene3D" id="3.30.70.20">
    <property type="match status" value="1"/>
</dbReference>
<dbReference type="Gene3D" id="6.10.140.1420">
    <property type="match status" value="1"/>
</dbReference>
<keyword evidence="3" id="KW-0411">Iron-sulfur</keyword>
<dbReference type="Gene3D" id="3.30.70.2500">
    <property type="match status" value="1"/>
</dbReference>